<dbReference type="OrthoDB" id="3245961at2759"/>
<dbReference type="Proteomes" id="UP000054423">
    <property type="component" value="Unassembled WGS sequence"/>
</dbReference>
<sequence length="155" mass="16821">MSVMALGNLSRDLGLLCGTADYLRGGVAAARRVGVPQAVTALRTSQLTMITVKLTETTKRTFLRGYRRGPLYKNITKSSATARQVVPNTGTVLKLDGLLFVLSPKEHVSRLCVPAGEALRKTLCAEAHDGRRLQGFVERSKSYRNGTSGRGLSRM</sequence>
<gene>
    <name evidence="1" type="ORF">L917_19197</name>
</gene>
<reference evidence="1" key="1">
    <citation type="submission" date="2013-11" db="EMBL/GenBank/DDBJ databases">
        <title>The Genome Sequence of Phytophthora parasitica CHvinca01.</title>
        <authorList>
            <consortium name="The Broad Institute Genomics Platform"/>
            <person name="Russ C."/>
            <person name="Tyler B."/>
            <person name="Panabieres F."/>
            <person name="Shan W."/>
            <person name="Tripathy S."/>
            <person name="Grunwald N."/>
            <person name="Machado M."/>
            <person name="Johnson C.S."/>
            <person name="Arredondo F."/>
            <person name="Hong C."/>
            <person name="Coffey M."/>
            <person name="Young S.K."/>
            <person name="Zeng Q."/>
            <person name="Gargeya S."/>
            <person name="Fitzgerald M."/>
            <person name="Abouelleil A."/>
            <person name="Alvarado L."/>
            <person name="Chapman S.B."/>
            <person name="Gainer-Dewar J."/>
            <person name="Goldberg J."/>
            <person name="Griggs A."/>
            <person name="Gujja S."/>
            <person name="Hansen M."/>
            <person name="Howarth C."/>
            <person name="Imamovic A."/>
            <person name="Ireland A."/>
            <person name="Larimer J."/>
            <person name="McCowan C."/>
            <person name="Murphy C."/>
            <person name="Pearson M."/>
            <person name="Poon T.W."/>
            <person name="Priest M."/>
            <person name="Roberts A."/>
            <person name="Saif S."/>
            <person name="Shea T."/>
            <person name="Sykes S."/>
            <person name="Wortman J."/>
            <person name="Nusbaum C."/>
            <person name="Birren B."/>
        </authorList>
    </citation>
    <scope>NUCLEOTIDE SEQUENCE [LARGE SCALE GENOMIC DNA]</scope>
    <source>
        <strain evidence="1">CHvinca01</strain>
    </source>
</reference>
<evidence type="ECO:0000313" key="1">
    <source>
        <dbReference type="EMBL" id="ETL80299.1"/>
    </source>
</evidence>
<accession>W2K6W2</accession>
<proteinExistence type="predicted"/>
<name>W2K6W2_PHYNI</name>
<dbReference type="AlphaFoldDB" id="W2K6W2"/>
<organism evidence="1">
    <name type="scientific">Phytophthora nicotianae</name>
    <name type="common">Potato buckeye rot agent</name>
    <name type="synonym">Phytophthora parasitica</name>
    <dbReference type="NCBI Taxonomy" id="4792"/>
    <lineage>
        <taxon>Eukaryota</taxon>
        <taxon>Sar</taxon>
        <taxon>Stramenopiles</taxon>
        <taxon>Oomycota</taxon>
        <taxon>Peronosporomycetes</taxon>
        <taxon>Peronosporales</taxon>
        <taxon>Peronosporaceae</taxon>
        <taxon>Phytophthora</taxon>
    </lineage>
</organism>
<dbReference type="EMBL" id="KI682793">
    <property type="protein sequence ID" value="ETL80299.1"/>
    <property type="molecule type" value="Genomic_DNA"/>
</dbReference>
<protein>
    <submittedName>
        <fullName evidence="1">Uncharacterized protein</fullName>
    </submittedName>
</protein>